<dbReference type="RefSeq" id="WP_181056464.1">
    <property type="nucleotide sequence ID" value="NZ_JACDTY010000002.1"/>
</dbReference>
<gene>
    <name evidence="1" type="ORF">H0241_05840</name>
</gene>
<evidence type="ECO:0000313" key="2">
    <source>
        <dbReference type="Proteomes" id="UP000558284"/>
    </source>
</evidence>
<proteinExistence type="predicted"/>
<keyword evidence="2" id="KW-1185">Reference proteome</keyword>
<sequence length="99" mass="11711">MWGLLWEFYATPECFEIRLFRLLPIYRLKTTNIVAAHVIEGRFNFAAILNLGSHPCNTVSMGNRLPRRWVLVEKRWWPRFLAITPKNPDEFAAMLIHKV</sequence>
<evidence type="ECO:0000313" key="1">
    <source>
        <dbReference type="EMBL" id="MBA1139775.1"/>
    </source>
</evidence>
<dbReference type="AlphaFoldDB" id="A0A838B0B4"/>
<name>A0A838B0B4_9HYPH</name>
<reference evidence="1 2" key="1">
    <citation type="submission" date="2020-07" db="EMBL/GenBank/DDBJ databases">
        <title>Definition of the novel symbiovar canariense within Mesorhizobium novociceri, a new species of genus Mesorhizobium nodulating Cicer canariense in the Caldera de Taburiente National Park (La Palma, Canary Islands).</title>
        <authorList>
            <person name="Leon-Barrios M."/>
            <person name="Perez-Yepez J."/>
            <person name="Flores-Felix J.D."/>
            <person name="Ramirez-Baena M.H."/>
            <person name="Pulido-Suarez L."/>
            <person name="Igual J.M."/>
            <person name="Velazquez E."/>
            <person name="Peix A."/>
        </authorList>
    </citation>
    <scope>NUCLEOTIDE SEQUENCE [LARGE SCALE GENOMIC DNA]</scope>
    <source>
        <strain evidence="1 2">CCANP35</strain>
    </source>
</reference>
<dbReference type="EMBL" id="JACDTY010000002">
    <property type="protein sequence ID" value="MBA1139775.1"/>
    <property type="molecule type" value="Genomic_DNA"/>
</dbReference>
<protein>
    <submittedName>
        <fullName evidence="1">Uncharacterized protein</fullName>
    </submittedName>
</protein>
<accession>A0A838B0B4</accession>
<organism evidence="1 2">
    <name type="scientific">Mesorhizobium neociceri</name>
    <dbReference type="NCBI Taxonomy" id="1307853"/>
    <lineage>
        <taxon>Bacteria</taxon>
        <taxon>Pseudomonadati</taxon>
        <taxon>Pseudomonadota</taxon>
        <taxon>Alphaproteobacteria</taxon>
        <taxon>Hyphomicrobiales</taxon>
        <taxon>Phyllobacteriaceae</taxon>
        <taxon>Mesorhizobium</taxon>
    </lineage>
</organism>
<comment type="caution">
    <text evidence="1">The sequence shown here is derived from an EMBL/GenBank/DDBJ whole genome shotgun (WGS) entry which is preliminary data.</text>
</comment>
<dbReference type="Proteomes" id="UP000558284">
    <property type="component" value="Unassembled WGS sequence"/>
</dbReference>